<protein>
    <submittedName>
        <fullName evidence="2">Uncharacterized protein</fullName>
    </submittedName>
</protein>
<gene>
    <name evidence="2" type="ORF">ATANTOWER_002511</name>
</gene>
<accession>A0ABU7BM65</accession>
<organism evidence="2 3">
    <name type="scientific">Ataeniobius toweri</name>
    <dbReference type="NCBI Taxonomy" id="208326"/>
    <lineage>
        <taxon>Eukaryota</taxon>
        <taxon>Metazoa</taxon>
        <taxon>Chordata</taxon>
        <taxon>Craniata</taxon>
        <taxon>Vertebrata</taxon>
        <taxon>Euteleostomi</taxon>
        <taxon>Actinopterygii</taxon>
        <taxon>Neopterygii</taxon>
        <taxon>Teleostei</taxon>
        <taxon>Neoteleostei</taxon>
        <taxon>Acanthomorphata</taxon>
        <taxon>Ovalentaria</taxon>
        <taxon>Atherinomorphae</taxon>
        <taxon>Cyprinodontiformes</taxon>
        <taxon>Goodeidae</taxon>
        <taxon>Ataeniobius</taxon>
    </lineage>
</organism>
<name>A0ABU7BM65_9TELE</name>
<sequence length="135" mass="14546">MSHFSLRRADRYGPSLPRRTSRLEPLQEGKPTVSKVYREILGITSGCGSCTGAFWVCLELPHRGGSAHCRELGPQLVRFLGHQEDTEGFKRAGAGMPKNIIELGKTEAADLMQDDAAASHHSTMASSGPTPAGSR</sequence>
<proteinExistence type="predicted"/>
<evidence type="ECO:0000313" key="2">
    <source>
        <dbReference type="EMBL" id="MED6251757.1"/>
    </source>
</evidence>
<comment type="caution">
    <text evidence="2">The sequence shown here is derived from an EMBL/GenBank/DDBJ whole genome shotgun (WGS) entry which is preliminary data.</text>
</comment>
<reference evidence="2 3" key="1">
    <citation type="submission" date="2021-07" db="EMBL/GenBank/DDBJ databases">
        <authorList>
            <person name="Palmer J.M."/>
        </authorList>
    </citation>
    <scope>NUCLEOTIDE SEQUENCE [LARGE SCALE GENOMIC DNA]</scope>
    <source>
        <strain evidence="2 3">AT_MEX2019</strain>
        <tissue evidence="2">Muscle</tissue>
    </source>
</reference>
<evidence type="ECO:0000256" key="1">
    <source>
        <dbReference type="SAM" id="MobiDB-lite"/>
    </source>
</evidence>
<evidence type="ECO:0000313" key="3">
    <source>
        <dbReference type="Proteomes" id="UP001345963"/>
    </source>
</evidence>
<feature type="region of interest" description="Disordered" evidence="1">
    <location>
        <begin position="1"/>
        <end position="21"/>
    </location>
</feature>
<keyword evidence="3" id="KW-1185">Reference proteome</keyword>
<dbReference type="Proteomes" id="UP001345963">
    <property type="component" value="Unassembled WGS sequence"/>
</dbReference>
<feature type="region of interest" description="Disordered" evidence="1">
    <location>
        <begin position="112"/>
        <end position="135"/>
    </location>
</feature>
<dbReference type="EMBL" id="JAHUTI010060264">
    <property type="protein sequence ID" value="MED6251757.1"/>
    <property type="molecule type" value="Genomic_DNA"/>
</dbReference>